<proteinExistence type="predicted"/>
<organism evidence="1 2">
    <name type="scientific">Trifolium pratense</name>
    <name type="common">Red clover</name>
    <dbReference type="NCBI Taxonomy" id="57577"/>
    <lineage>
        <taxon>Eukaryota</taxon>
        <taxon>Viridiplantae</taxon>
        <taxon>Streptophyta</taxon>
        <taxon>Embryophyta</taxon>
        <taxon>Tracheophyta</taxon>
        <taxon>Spermatophyta</taxon>
        <taxon>Magnoliopsida</taxon>
        <taxon>eudicotyledons</taxon>
        <taxon>Gunneridae</taxon>
        <taxon>Pentapetalae</taxon>
        <taxon>rosids</taxon>
        <taxon>fabids</taxon>
        <taxon>Fabales</taxon>
        <taxon>Fabaceae</taxon>
        <taxon>Papilionoideae</taxon>
        <taxon>50 kb inversion clade</taxon>
        <taxon>NPAAA clade</taxon>
        <taxon>Hologalegina</taxon>
        <taxon>IRL clade</taxon>
        <taxon>Trifolieae</taxon>
        <taxon>Trifolium</taxon>
    </lineage>
</organism>
<accession>A0ACB0LIC7</accession>
<sequence length="160" mass="17690">MTCADMIESVGLDANDTGIPKLILDLVDKTYLFKVETNISEETRYEKSYRVKKMTADPELVSAFKAKNAIRKVNSVSEEVSIGKAVEVDVEGDESNVESVAQDLMDKFTDQGVDTGTDTIDLTTDIHDVETTKRDFSFVASTSDGPNMEPVIKQVKIEKD</sequence>
<gene>
    <name evidence="1" type="ORF">MILVUS5_LOCUS33296</name>
</gene>
<name>A0ACB0LIC7_TRIPR</name>
<keyword evidence="2" id="KW-1185">Reference proteome</keyword>
<comment type="caution">
    <text evidence="1">The sequence shown here is derived from an EMBL/GenBank/DDBJ whole genome shotgun (WGS) entry which is preliminary data.</text>
</comment>
<dbReference type="Proteomes" id="UP001177021">
    <property type="component" value="Unassembled WGS sequence"/>
</dbReference>
<evidence type="ECO:0000313" key="2">
    <source>
        <dbReference type="Proteomes" id="UP001177021"/>
    </source>
</evidence>
<reference evidence="1" key="1">
    <citation type="submission" date="2023-10" db="EMBL/GenBank/DDBJ databases">
        <authorList>
            <person name="Rodriguez Cubillos JULIANA M."/>
            <person name="De Vega J."/>
        </authorList>
    </citation>
    <scope>NUCLEOTIDE SEQUENCE</scope>
</reference>
<protein>
    <submittedName>
        <fullName evidence="1">Uncharacterized protein</fullName>
    </submittedName>
</protein>
<dbReference type="EMBL" id="CASHSV030000615">
    <property type="protein sequence ID" value="CAJ2669011.1"/>
    <property type="molecule type" value="Genomic_DNA"/>
</dbReference>
<evidence type="ECO:0000313" key="1">
    <source>
        <dbReference type="EMBL" id="CAJ2669011.1"/>
    </source>
</evidence>